<reference evidence="2 3" key="1">
    <citation type="submission" date="2014-02" db="EMBL/GenBank/DDBJ databases">
        <title>Whole genome sequence of Sphingobium chlorophenolicum NBRC 16172.</title>
        <authorList>
            <person name="Gan H.M."/>
            <person name="Gan H.Y."/>
            <person name="Chew T.H."/>
            <person name="Savka M.A."/>
        </authorList>
    </citation>
    <scope>NUCLEOTIDE SEQUENCE [LARGE SCALE GENOMIC DNA]</scope>
    <source>
        <strain evidence="2 3">NBRC 16172</strain>
    </source>
</reference>
<gene>
    <name evidence="2" type="ORF">BV95_02073</name>
</gene>
<dbReference type="AlphaFoldDB" id="A0A081REQ0"/>
<feature type="domain" description="BLUF" evidence="1">
    <location>
        <begin position="2"/>
        <end position="95"/>
    </location>
</feature>
<name>A0A081REQ0_SPHCR</name>
<dbReference type="SMART" id="SM01034">
    <property type="entry name" value="BLUF"/>
    <property type="match status" value="1"/>
</dbReference>
<dbReference type="GO" id="GO:0071949">
    <property type="term" value="F:FAD binding"/>
    <property type="evidence" value="ECO:0007669"/>
    <property type="project" value="InterPro"/>
</dbReference>
<dbReference type="GO" id="GO:0009882">
    <property type="term" value="F:blue light photoreceptor activity"/>
    <property type="evidence" value="ECO:0007669"/>
    <property type="project" value="InterPro"/>
</dbReference>
<evidence type="ECO:0000313" key="3">
    <source>
        <dbReference type="Proteomes" id="UP000028411"/>
    </source>
</evidence>
<dbReference type="SUPFAM" id="SSF54975">
    <property type="entry name" value="Acylphosphatase/BLUF domain-like"/>
    <property type="match status" value="1"/>
</dbReference>
<comment type="caution">
    <text evidence="2">The sequence shown here is derived from an EMBL/GenBank/DDBJ whole genome shotgun (WGS) entry which is preliminary data.</text>
</comment>
<evidence type="ECO:0000313" key="2">
    <source>
        <dbReference type="EMBL" id="KEQ53673.1"/>
    </source>
</evidence>
<protein>
    <submittedName>
        <fullName evidence="2">BLUF domain protein</fullName>
    </submittedName>
</protein>
<proteinExistence type="predicted"/>
<dbReference type="EMBL" id="JFHR01000019">
    <property type="protein sequence ID" value="KEQ53673.1"/>
    <property type="molecule type" value="Genomic_DNA"/>
</dbReference>
<dbReference type="Pfam" id="PF04940">
    <property type="entry name" value="BLUF"/>
    <property type="match status" value="1"/>
</dbReference>
<sequence>MLARWSYISTSRLDSIDAEERIRDIVAVSIPRNRSLQVTGSLLFTGRRFAQYIEGTSAAIEELKASILRDSRHEDVRTIAWGEYAHRRFVTWSLAYAGPSHFVSDIVERALNDTLERGDEGIETLIQTMSEFSIHGRS</sequence>
<dbReference type="PROSITE" id="PS50925">
    <property type="entry name" value="BLUF"/>
    <property type="match status" value="1"/>
</dbReference>
<dbReference type="OrthoDB" id="196105at2"/>
<dbReference type="eggNOG" id="COG3804">
    <property type="taxonomic scope" value="Bacteria"/>
</dbReference>
<dbReference type="PATRIC" id="fig|46429.4.peg.2044"/>
<organism evidence="2 3">
    <name type="scientific">Sphingobium chlorophenolicum</name>
    <dbReference type="NCBI Taxonomy" id="46429"/>
    <lineage>
        <taxon>Bacteria</taxon>
        <taxon>Pseudomonadati</taxon>
        <taxon>Pseudomonadota</taxon>
        <taxon>Alphaproteobacteria</taxon>
        <taxon>Sphingomonadales</taxon>
        <taxon>Sphingomonadaceae</taxon>
        <taxon>Sphingobium</taxon>
    </lineage>
</organism>
<dbReference type="InterPro" id="IPR036046">
    <property type="entry name" value="Acylphosphatase-like_dom_sf"/>
</dbReference>
<dbReference type="Gene3D" id="3.30.70.100">
    <property type="match status" value="1"/>
</dbReference>
<accession>A0A081REQ0</accession>
<dbReference type="InterPro" id="IPR007024">
    <property type="entry name" value="BLUF_domain"/>
</dbReference>
<dbReference type="RefSeq" id="WP_037450999.1">
    <property type="nucleotide sequence ID" value="NZ_JFHR01000019.1"/>
</dbReference>
<dbReference type="Proteomes" id="UP000028411">
    <property type="component" value="Unassembled WGS sequence"/>
</dbReference>
<evidence type="ECO:0000259" key="1">
    <source>
        <dbReference type="PROSITE" id="PS50925"/>
    </source>
</evidence>